<keyword evidence="7 16" id="KW-0256">Endoplasmic reticulum</keyword>
<evidence type="ECO:0000256" key="16">
    <source>
        <dbReference type="RuleBase" id="RU367121"/>
    </source>
</evidence>
<organism evidence="19 20">
    <name type="scientific">Piedraia hortae CBS 480.64</name>
    <dbReference type="NCBI Taxonomy" id="1314780"/>
    <lineage>
        <taxon>Eukaryota</taxon>
        <taxon>Fungi</taxon>
        <taxon>Dikarya</taxon>
        <taxon>Ascomycota</taxon>
        <taxon>Pezizomycotina</taxon>
        <taxon>Dothideomycetes</taxon>
        <taxon>Dothideomycetidae</taxon>
        <taxon>Capnodiales</taxon>
        <taxon>Piedraiaceae</taxon>
        <taxon>Piedraia</taxon>
    </lineage>
</organism>
<evidence type="ECO:0000256" key="1">
    <source>
        <dbReference type="ARBA" id="ARBA00001974"/>
    </source>
</evidence>
<dbReference type="FunFam" id="3.50.50.60:FF:000166">
    <property type="entry name" value="Squalene monooxygenase Erg1"/>
    <property type="match status" value="1"/>
</dbReference>
<feature type="transmembrane region" description="Helical" evidence="16">
    <location>
        <begin position="408"/>
        <end position="426"/>
    </location>
</feature>
<keyword evidence="5 16" id="KW-0285">Flavoprotein</keyword>
<dbReference type="PROSITE" id="PS51257">
    <property type="entry name" value="PROKAR_LIPOPROTEIN"/>
    <property type="match status" value="1"/>
</dbReference>
<evidence type="ECO:0000259" key="17">
    <source>
        <dbReference type="Pfam" id="PF01266"/>
    </source>
</evidence>
<evidence type="ECO:0000313" key="19">
    <source>
        <dbReference type="EMBL" id="KAF2862348.1"/>
    </source>
</evidence>
<keyword evidence="12 16" id="KW-0560">Oxidoreductase</keyword>
<keyword evidence="10" id="KW-0444">Lipid biosynthesis</keyword>
<proteinExistence type="inferred from homology"/>
<keyword evidence="13 16" id="KW-0472">Membrane</keyword>
<comment type="cofactor">
    <cofactor evidence="1 16">
        <name>FAD</name>
        <dbReference type="ChEBI" id="CHEBI:57692"/>
    </cofactor>
</comment>
<keyword evidence="10" id="KW-0752">Steroid biosynthesis</keyword>
<evidence type="ECO:0000256" key="12">
    <source>
        <dbReference type="ARBA" id="ARBA00023002"/>
    </source>
</evidence>
<evidence type="ECO:0000256" key="2">
    <source>
        <dbReference type="ARBA" id="ARBA00004154"/>
    </source>
</evidence>
<comment type="function">
    <text evidence="16">Catalyzes the stereospecific oxidation of squalene to (S)-2,3-epoxysqualene, and is considered to be a rate-limiting enzyme in steroid biosynthesis.</text>
</comment>
<keyword evidence="6 16" id="KW-0812">Transmembrane</keyword>
<dbReference type="PANTHER" id="PTHR10835">
    <property type="entry name" value="SQUALENE MONOOXYGENASE"/>
    <property type="match status" value="1"/>
</dbReference>
<dbReference type="PRINTS" id="PR00420">
    <property type="entry name" value="RNGMNOXGNASE"/>
</dbReference>
<dbReference type="Pfam" id="PF08491">
    <property type="entry name" value="SE"/>
    <property type="match status" value="1"/>
</dbReference>
<feature type="domain" description="Squalene epoxidase" evidence="18">
    <location>
        <begin position="169"/>
        <end position="438"/>
    </location>
</feature>
<evidence type="ECO:0000256" key="9">
    <source>
        <dbReference type="ARBA" id="ARBA00022848"/>
    </source>
</evidence>
<keyword evidence="14" id="KW-0753">Steroid metabolism</keyword>
<evidence type="ECO:0000256" key="4">
    <source>
        <dbReference type="ARBA" id="ARBA00008802"/>
    </source>
</evidence>
<dbReference type="EC" id="1.14.14.17" evidence="16"/>
<dbReference type="PANTHER" id="PTHR10835:SF0">
    <property type="entry name" value="SQUALENE MONOOXYGENASE"/>
    <property type="match status" value="1"/>
</dbReference>
<protein>
    <recommendedName>
        <fullName evidence="16">Squalene monooxygenase</fullName>
        <ecNumber evidence="16">1.14.14.17</ecNumber>
    </recommendedName>
</protein>
<dbReference type="EMBL" id="MU005966">
    <property type="protein sequence ID" value="KAF2862348.1"/>
    <property type="molecule type" value="Genomic_DNA"/>
</dbReference>
<comment type="catalytic activity">
    <reaction evidence="16">
        <text>squalene + reduced [NADPH--hemoprotein reductase] + O2 = (S)-2,3-epoxysqualene + oxidized [NADPH--hemoprotein reductase] + H2O + H(+)</text>
        <dbReference type="Rhea" id="RHEA:25282"/>
        <dbReference type="Rhea" id="RHEA-COMP:11964"/>
        <dbReference type="Rhea" id="RHEA-COMP:11965"/>
        <dbReference type="ChEBI" id="CHEBI:15377"/>
        <dbReference type="ChEBI" id="CHEBI:15378"/>
        <dbReference type="ChEBI" id="CHEBI:15379"/>
        <dbReference type="ChEBI" id="CHEBI:15440"/>
        <dbReference type="ChEBI" id="CHEBI:15441"/>
        <dbReference type="ChEBI" id="CHEBI:57618"/>
        <dbReference type="ChEBI" id="CHEBI:58210"/>
        <dbReference type="EC" id="1.14.14.17"/>
    </reaction>
</comment>
<evidence type="ECO:0000256" key="15">
    <source>
        <dbReference type="ARBA" id="ARBA00029435"/>
    </source>
</evidence>
<comment type="subcellular location">
    <subcellularLocation>
        <location evidence="3 16">Endoplasmic reticulum membrane</location>
        <topology evidence="3 16">Multi-pass membrane protein</topology>
    </subcellularLocation>
    <subcellularLocation>
        <location evidence="2">Microsome membrane</location>
        <topology evidence="2">Multi-pass membrane protein</topology>
    </subcellularLocation>
</comment>
<keyword evidence="20" id="KW-1185">Reference proteome</keyword>
<comment type="caution">
    <text evidence="16">Lacks conserved residue(s) required for the propagation of feature annotation.</text>
</comment>
<dbReference type="InterPro" id="IPR013698">
    <property type="entry name" value="Squalene_epoxidase"/>
</dbReference>
<dbReference type="Gene3D" id="3.50.50.60">
    <property type="entry name" value="FAD/NAD(P)-binding domain"/>
    <property type="match status" value="1"/>
</dbReference>
<dbReference type="InterPro" id="IPR036188">
    <property type="entry name" value="FAD/NAD-bd_sf"/>
</dbReference>
<dbReference type="UniPathway" id="UPA00767">
    <property type="reaction ID" value="UER00752"/>
</dbReference>
<feature type="domain" description="FAD dependent oxidoreductase" evidence="17">
    <location>
        <begin position="17"/>
        <end position="47"/>
    </location>
</feature>
<evidence type="ECO:0000256" key="8">
    <source>
        <dbReference type="ARBA" id="ARBA00022827"/>
    </source>
</evidence>
<evidence type="ECO:0000256" key="13">
    <source>
        <dbReference type="ARBA" id="ARBA00023136"/>
    </source>
</evidence>
<evidence type="ECO:0000313" key="20">
    <source>
        <dbReference type="Proteomes" id="UP000799421"/>
    </source>
</evidence>
<keyword evidence="9" id="KW-0492">Microsome</keyword>
<evidence type="ECO:0000256" key="14">
    <source>
        <dbReference type="ARBA" id="ARBA00023221"/>
    </source>
</evidence>
<dbReference type="InterPro" id="IPR006076">
    <property type="entry name" value="FAD-dep_OxRdtase"/>
</dbReference>
<dbReference type="OrthoDB" id="1678617at2759"/>
<comment type="similarity">
    <text evidence="4 16">Belongs to the squalene monooxygenase family.</text>
</comment>
<dbReference type="InterPro" id="IPR040125">
    <property type="entry name" value="Squalene_monox"/>
</dbReference>
<evidence type="ECO:0000256" key="6">
    <source>
        <dbReference type="ARBA" id="ARBA00022692"/>
    </source>
</evidence>
<dbReference type="GO" id="GO:0004506">
    <property type="term" value="F:squalene monooxygenase activity"/>
    <property type="evidence" value="ECO:0007669"/>
    <property type="project" value="UniProtKB-UniRule"/>
</dbReference>
<evidence type="ECO:0000256" key="3">
    <source>
        <dbReference type="ARBA" id="ARBA00004477"/>
    </source>
</evidence>
<gene>
    <name evidence="19" type="ORF">K470DRAFT_269005</name>
</gene>
<dbReference type="GO" id="GO:0006696">
    <property type="term" value="P:ergosterol biosynthetic process"/>
    <property type="evidence" value="ECO:0007669"/>
    <property type="project" value="TreeGrafter"/>
</dbReference>
<dbReference type="AlphaFoldDB" id="A0A6A7C6N0"/>
<dbReference type="Proteomes" id="UP000799421">
    <property type="component" value="Unassembled WGS sequence"/>
</dbReference>
<dbReference type="SUPFAM" id="SSF51905">
    <property type="entry name" value="FAD/NAD(P)-binding domain"/>
    <property type="match status" value="1"/>
</dbReference>
<name>A0A6A7C6N0_9PEZI</name>
<dbReference type="Pfam" id="PF01266">
    <property type="entry name" value="DAO"/>
    <property type="match status" value="1"/>
</dbReference>
<evidence type="ECO:0000256" key="10">
    <source>
        <dbReference type="ARBA" id="ARBA00022955"/>
    </source>
</evidence>
<keyword evidence="19" id="KW-0503">Monooxygenase</keyword>
<evidence type="ECO:0000256" key="7">
    <source>
        <dbReference type="ARBA" id="ARBA00022824"/>
    </source>
</evidence>
<dbReference type="GO" id="GO:0005789">
    <property type="term" value="C:endoplasmic reticulum membrane"/>
    <property type="evidence" value="ECO:0007669"/>
    <property type="project" value="UniProtKB-SubCell"/>
</dbReference>
<sequence length="461" mass="50429">MDPCKIEKLRLHHHEADVVVVGAGIFGCAIAVALANQGRSVVVVERSLKQPDRIVGELLQPGGVSALRQLGLGECLEGIDAIPVLGYDVIYHQDSVVIPYPCPSGKATAQGPQGRSFHHGRFISRLRERLNHPNISVFEGTATEPITSSYTGHAVGIKARLAGLEEAFFAPLTVIADGYASKFRAHVRHDKPLVRSRFYGLELYDVTLPVPHHGHVILTDGPPVLLYQIGTRETRALIDVPESLPSAKVKDHLKDTVLPSLPANIQAEFAAAIERDRRSMPNSFLPPVINKTPGLVLLGDAMNMRHPLTGGGMTVALNDALLLSTLLEPLPNFEDRNAVSKIMQKFHWQRKNLASVINILAQALYSLFAANDNQLRALQRGCFYYFKRGGNCVDGPVGLLAGIIRQPIVLIWHFFAVAVYAMWLYVVKGSVSLMPLRIMGSLGVLWKACAVIGPWLVSEAR</sequence>
<evidence type="ECO:0000256" key="5">
    <source>
        <dbReference type="ARBA" id="ARBA00022630"/>
    </source>
</evidence>
<reference evidence="19" key="1">
    <citation type="journal article" date="2020" name="Stud. Mycol.">
        <title>101 Dothideomycetes genomes: a test case for predicting lifestyles and emergence of pathogens.</title>
        <authorList>
            <person name="Haridas S."/>
            <person name="Albert R."/>
            <person name="Binder M."/>
            <person name="Bloem J."/>
            <person name="Labutti K."/>
            <person name="Salamov A."/>
            <person name="Andreopoulos B."/>
            <person name="Baker S."/>
            <person name="Barry K."/>
            <person name="Bills G."/>
            <person name="Bluhm B."/>
            <person name="Cannon C."/>
            <person name="Castanera R."/>
            <person name="Culley D."/>
            <person name="Daum C."/>
            <person name="Ezra D."/>
            <person name="Gonzalez J."/>
            <person name="Henrissat B."/>
            <person name="Kuo A."/>
            <person name="Liang C."/>
            <person name="Lipzen A."/>
            <person name="Lutzoni F."/>
            <person name="Magnuson J."/>
            <person name="Mondo S."/>
            <person name="Nolan M."/>
            <person name="Ohm R."/>
            <person name="Pangilinan J."/>
            <person name="Park H.-J."/>
            <person name="Ramirez L."/>
            <person name="Alfaro M."/>
            <person name="Sun H."/>
            <person name="Tritt A."/>
            <person name="Yoshinaga Y."/>
            <person name="Zwiers L.-H."/>
            <person name="Turgeon B."/>
            <person name="Goodwin S."/>
            <person name="Spatafora J."/>
            <person name="Crous P."/>
            <person name="Grigoriev I."/>
        </authorList>
    </citation>
    <scope>NUCLEOTIDE SEQUENCE</scope>
    <source>
        <strain evidence="19">CBS 480.64</strain>
    </source>
</reference>
<dbReference type="GO" id="GO:0050660">
    <property type="term" value="F:flavin adenine dinucleotide binding"/>
    <property type="evidence" value="ECO:0007669"/>
    <property type="project" value="UniProtKB-UniRule"/>
</dbReference>
<keyword evidence="11 16" id="KW-1133">Transmembrane helix</keyword>
<keyword evidence="10" id="KW-0443">Lipid metabolism</keyword>
<accession>A0A6A7C6N0</accession>
<evidence type="ECO:0000259" key="18">
    <source>
        <dbReference type="Pfam" id="PF08491"/>
    </source>
</evidence>
<evidence type="ECO:0000256" key="11">
    <source>
        <dbReference type="ARBA" id="ARBA00022989"/>
    </source>
</evidence>
<keyword evidence="8 16" id="KW-0274">FAD</keyword>
<comment type="pathway">
    <text evidence="15">Steroid metabolism; ergosterol biosynthesis.</text>
</comment>